<keyword evidence="8" id="KW-1185">Reference proteome</keyword>
<reference evidence="5 8" key="1">
    <citation type="submission" date="2016-08" db="EMBL/GenBank/DDBJ databases">
        <title>Candidatus Dactylopiibacterium carminicum genome sequence.</title>
        <authorList>
            <person name="Ramirez-Puebla S.T."/>
            <person name="Ormeno-Orrillo E."/>
            <person name="Vera-Ponce De Leon A."/>
            <person name="Luis L."/>
            <person name="Sanchez-Flores A."/>
            <person name="Monica R."/>
            <person name="Martinez-Romero E."/>
        </authorList>
    </citation>
    <scope>NUCLEOTIDE SEQUENCE [LARGE SCALE GENOMIC DNA]</scope>
    <source>
        <strain evidence="5">END1</strain>
    </source>
</reference>
<dbReference type="GO" id="GO:0043565">
    <property type="term" value="F:sequence-specific DNA binding"/>
    <property type="evidence" value="ECO:0007669"/>
    <property type="project" value="InterPro"/>
</dbReference>
<keyword evidence="2" id="KW-0238">DNA-binding</keyword>
<protein>
    <submittedName>
        <fullName evidence="5">AraC family transcriptional regulator</fullName>
    </submittedName>
</protein>
<dbReference type="PANTHER" id="PTHR46796">
    <property type="entry name" value="HTH-TYPE TRANSCRIPTIONAL ACTIVATOR RHAS-RELATED"/>
    <property type="match status" value="1"/>
</dbReference>
<dbReference type="PANTHER" id="PTHR46796:SF6">
    <property type="entry name" value="ARAC SUBFAMILY"/>
    <property type="match status" value="1"/>
</dbReference>
<keyword evidence="3" id="KW-0804">Transcription</keyword>
<dbReference type="InterPro" id="IPR018062">
    <property type="entry name" value="HTH_AraC-typ_CS"/>
</dbReference>
<dbReference type="Proteomes" id="UP000623509">
    <property type="component" value="Unassembled WGS sequence"/>
</dbReference>
<dbReference type="PROSITE" id="PS01124">
    <property type="entry name" value="HTH_ARAC_FAMILY_2"/>
    <property type="match status" value="1"/>
</dbReference>
<evidence type="ECO:0000259" key="4">
    <source>
        <dbReference type="PROSITE" id="PS01124"/>
    </source>
</evidence>
<dbReference type="AlphaFoldDB" id="A0A272EWT3"/>
<sequence length="281" mass="32253">MTLNFAAFCQRQARFRRLTDFIGASLDEDMLRVQDLADIACLSPAHLMRLYRARTGEGPMQTVRRLRLLRAREQLCHERQLSVTQIAFAAAYDSNAAFSHAFRRQFGIAPSQFRLLQTNVATPPPLWLTRLAERKVWQFHYTGAYGDNAYYKARLAWLCLAAGSRRWRGWRRNDPEHPFAEHAAQRVDLCHFVPLALHPQRLAEADLVTHAGGLYVVAEINPAKRDQCMATLATRLRTELHCTLGEGPSLEQDLQVRDFHPPQERRIALYLPVSPLGRRQD</sequence>
<dbReference type="Gene3D" id="1.10.10.60">
    <property type="entry name" value="Homeodomain-like"/>
    <property type="match status" value="1"/>
</dbReference>
<dbReference type="InterPro" id="IPR018060">
    <property type="entry name" value="HTH_AraC"/>
</dbReference>
<dbReference type="OrthoDB" id="282744at2"/>
<dbReference type="GO" id="GO:0003700">
    <property type="term" value="F:DNA-binding transcription factor activity"/>
    <property type="evidence" value="ECO:0007669"/>
    <property type="project" value="InterPro"/>
</dbReference>
<dbReference type="EMBL" id="NMRN01000006">
    <property type="protein sequence ID" value="PAS94565.1"/>
    <property type="molecule type" value="Genomic_DNA"/>
</dbReference>
<dbReference type="InterPro" id="IPR009057">
    <property type="entry name" value="Homeodomain-like_sf"/>
</dbReference>
<evidence type="ECO:0000256" key="1">
    <source>
        <dbReference type="ARBA" id="ARBA00023015"/>
    </source>
</evidence>
<keyword evidence="1" id="KW-0805">Transcription regulation</keyword>
<dbReference type="SMART" id="SM00342">
    <property type="entry name" value="HTH_ARAC"/>
    <property type="match status" value="1"/>
</dbReference>
<dbReference type="InterPro" id="IPR050204">
    <property type="entry name" value="AraC_XylS_family_regulators"/>
</dbReference>
<dbReference type="InterPro" id="IPR020449">
    <property type="entry name" value="Tscrpt_reg_AraC-type_HTH"/>
</dbReference>
<gene>
    <name evidence="5" type="ORF">BGI27_04710</name>
    <name evidence="6" type="ORF">CGU29_03285</name>
</gene>
<evidence type="ECO:0000256" key="3">
    <source>
        <dbReference type="ARBA" id="ARBA00023163"/>
    </source>
</evidence>
<evidence type="ECO:0000313" key="8">
    <source>
        <dbReference type="Proteomes" id="UP000623509"/>
    </source>
</evidence>
<accession>A0A272EWT3</accession>
<evidence type="ECO:0000256" key="2">
    <source>
        <dbReference type="ARBA" id="ARBA00023125"/>
    </source>
</evidence>
<comment type="caution">
    <text evidence="6">The sequence shown here is derived from an EMBL/GenBank/DDBJ whole genome shotgun (WGS) entry which is preliminary data.</text>
</comment>
<reference evidence="6 7" key="2">
    <citation type="submission" date="2017-07" db="EMBL/GenBank/DDBJ databases">
        <title>Candidatus Dactylopiibacterium carminicum, a nitrogen-fixing symbiont of the cochineal insect Dactylopius coccus and Dactylopius opuntiae (Hemiptera: Coccoidea: Dactylopiidae).</title>
        <authorList>
            <person name="Vera A."/>
        </authorList>
    </citation>
    <scope>NUCLEOTIDE SEQUENCE [LARGE SCALE GENOMIC DNA]</scope>
    <source>
        <strain evidence="6 7">NFDCM</strain>
    </source>
</reference>
<evidence type="ECO:0000313" key="5">
    <source>
        <dbReference type="EMBL" id="KAF7600045.1"/>
    </source>
</evidence>
<organism evidence="6 7">
    <name type="scientific">Candidatus Dactylopiibacterium carminicum</name>
    <dbReference type="NCBI Taxonomy" id="857335"/>
    <lineage>
        <taxon>Bacteria</taxon>
        <taxon>Pseudomonadati</taxon>
        <taxon>Pseudomonadota</taxon>
        <taxon>Betaproteobacteria</taxon>
        <taxon>Rhodocyclales</taxon>
        <taxon>Rhodocyclaceae</taxon>
        <taxon>Candidatus Dactylopiibacterium</taxon>
    </lineage>
</organism>
<name>A0A272EWT3_9RHOO</name>
<feature type="domain" description="HTH araC/xylS-type" evidence="4">
    <location>
        <begin position="16"/>
        <end position="116"/>
    </location>
</feature>
<dbReference type="PRINTS" id="PR00032">
    <property type="entry name" value="HTHARAC"/>
</dbReference>
<dbReference type="SUPFAM" id="SSF46689">
    <property type="entry name" value="Homeodomain-like"/>
    <property type="match status" value="1"/>
</dbReference>
<proteinExistence type="predicted"/>
<dbReference type="RefSeq" id="WP_095523758.1">
    <property type="nucleotide sequence ID" value="NZ_MDUX01000010.1"/>
</dbReference>
<dbReference type="PROSITE" id="PS00041">
    <property type="entry name" value="HTH_ARAC_FAMILY_1"/>
    <property type="match status" value="1"/>
</dbReference>
<evidence type="ECO:0000313" key="7">
    <source>
        <dbReference type="Proteomes" id="UP000216107"/>
    </source>
</evidence>
<dbReference type="Pfam" id="PF12833">
    <property type="entry name" value="HTH_18"/>
    <property type="match status" value="1"/>
</dbReference>
<dbReference type="Proteomes" id="UP000216107">
    <property type="component" value="Unassembled WGS sequence"/>
</dbReference>
<dbReference type="EMBL" id="MDUX01000010">
    <property type="protein sequence ID" value="KAF7600045.1"/>
    <property type="molecule type" value="Genomic_DNA"/>
</dbReference>
<evidence type="ECO:0000313" key="6">
    <source>
        <dbReference type="EMBL" id="PAS94565.1"/>
    </source>
</evidence>